<dbReference type="EMBL" id="OV651815">
    <property type="protein sequence ID" value="CAH1107710.1"/>
    <property type="molecule type" value="Genomic_DNA"/>
</dbReference>
<dbReference type="SUPFAM" id="SSF63829">
    <property type="entry name" value="Calcium-dependent phosphotriesterase"/>
    <property type="match status" value="1"/>
</dbReference>
<keyword evidence="10 15" id="KW-0479">Metal-binding</keyword>
<dbReference type="InterPro" id="IPR005511">
    <property type="entry name" value="SMP-30"/>
</dbReference>
<comment type="subcellular location">
    <subcellularLocation>
        <location evidence="5">Cytoplasm</location>
    </subcellularLocation>
</comment>
<keyword evidence="15" id="KW-0862">Zinc</keyword>
<comment type="cofactor">
    <cofactor evidence="4">
        <name>Mg(2+)</name>
        <dbReference type="ChEBI" id="CHEBI:18420"/>
    </cofactor>
</comment>
<comment type="cofactor">
    <cofactor evidence="3">
        <name>Mn(2+)</name>
        <dbReference type="ChEBI" id="CHEBI:29035"/>
    </cofactor>
</comment>
<feature type="binding site" evidence="15">
    <location>
        <position position="16"/>
    </location>
    <ligand>
        <name>a divalent metal cation</name>
        <dbReference type="ChEBI" id="CHEBI:60240"/>
    </ligand>
</feature>
<evidence type="ECO:0000256" key="9">
    <source>
        <dbReference type="ARBA" id="ARBA00022490"/>
    </source>
</evidence>
<dbReference type="EC" id="3.1.1.17" evidence="7"/>
<evidence type="ECO:0000256" key="3">
    <source>
        <dbReference type="ARBA" id="ARBA00001936"/>
    </source>
</evidence>
<evidence type="ECO:0000256" key="2">
    <source>
        <dbReference type="ARBA" id="ARBA00001913"/>
    </source>
</evidence>
<dbReference type="GO" id="GO:0005737">
    <property type="term" value="C:cytoplasm"/>
    <property type="evidence" value="ECO:0007669"/>
    <property type="project" value="UniProtKB-SubCell"/>
</dbReference>
<comment type="catalytic activity">
    <reaction evidence="1">
        <text>D-glucono-1,5-lactone + H2O = D-gluconate + H(+)</text>
        <dbReference type="Rhea" id="RHEA:10440"/>
        <dbReference type="ChEBI" id="CHEBI:15377"/>
        <dbReference type="ChEBI" id="CHEBI:15378"/>
        <dbReference type="ChEBI" id="CHEBI:16217"/>
        <dbReference type="ChEBI" id="CHEBI:18391"/>
        <dbReference type="EC" id="3.1.1.17"/>
    </reaction>
</comment>
<sequence length="305" mass="33561">MAPVVEKILDGLLLGEGPHWDDKNQCLYFLDMTRSTIHKYVPSTKKHTQVTVGDQNVSIIIPVKDKKDHFVVTLDRSIALIHWDGESNKLTINKILYEVDHGTKHVFNDGKCDKTGRIWAGTMAAAATSLEALVDKQGTLYSFTNNAVKSHRTEIGIANGIAFDYKRNKMFYIDSFRKSLDQYDIDFGTGTLSNLTSVFSNEKAGIQEGHLLDGMTIDTDGNLWVAVFGTSRVYQIDPKIPDTVLQYIEFPAKQITSVAFGGPNLDELYVTSANFAAEASGSSPGSVFRVTGLNAKGFPADEAIV</sequence>
<dbReference type="GO" id="GO:0004341">
    <property type="term" value="F:gluconolactonase activity"/>
    <property type="evidence" value="ECO:0007669"/>
    <property type="project" value="UniProtKB-EC"/>
</dbReference>
<dbReference type="FunFam" id="2.120.10.30:FF:000027">
    <property type="entry name" value="Regucalcin homologue"/>
    <property type="match status" value="1"/>
</dbReference>
<accession>A0A9P0CXQ7</accession>
<protein>
    <recommendedName>
        <fullName evidence="8">Regucalcin</fullName>
        <ecNumber evidence="7">3.1.1.17</ecNumber>
    </recommendedName>
    <alternativeName>
        <fullName evidence="13">Gluconolactonase</fullName>
    </alternativeName>
</protein>
<organism evidence="17 18">
    <name type="scientific">Psylliodes chrysocephalus</name>
    <dbReference type="NCBI Taxonomy" id="3402493"/>
    <lineage>
        <taxon>Eukaryota</taxon>
        <taxon>Metazoa</taxon>
        <taxon>Ecdysozoa</taxon>
        <taxon>Arthropoda</taxon>
        <taxon>Hexapoda</taxon>
        <taxon>Insecta</taxon>
        <taxon>Pterygota</taxon>
        <taxon>Neoptera</taxon>
        <taxon>Endopterygota</taxon>
        <taxon>Coleoptera</taxon>
        <taxon>Polyphaga</taxon>
        <taxon>Cucujiformia</taxon>
        <taxon>Chrysomeloidea</taxon>
        <taxon>Chrysomelidae</taxon>
        <taxon>Galerucinae</taxon>
        <taxon>Alticini</taxon>
        <taxon>Psylliodes</taxon>
    </lineage>
</organism>
<dbReference type="PRINTS" id="PR01790">
    <property type="entry name" value="SMP30FAMILY"/>
</dbReference>
<evidence type="ECO:0000256" key="10">
    <source>
        <dbReference type="ARBA" id="ARBA00022723"/>
    </source>
</evidence>
<dbReference type="GO" id="GO:0019853">
    <property type="term" value="P:L-ascorbic acid biosynthetic process"/>
    <property type="evidence" value="ECO:0007669"/>
    <property type="project" value="TreeGrafter"/>
</dbReference>
<evidence type="ECO:0000256" key="6">
    <source>
        <dbReference type="ARBA" id="ARBA00008853"/>
    </source>
</evidence>
<reference evidence="17" key="1">
    <citation type="submission" date="2022-01" db="EMBL/GenBank/DDBJ databases">
        <authorList>
            <person name="King R."/>
        </authorList>
    </citation>
    <scope>NUCLEOTIDE SEQUENCE</scope>
</reference>
<dbReference type="PANTHER" id="PTHR10907">
    <property type="entry name" value="REGUCALCIN"/>
    <property type="match status" value="1"/>
</dbReference>
<comment type="similarity">
    <text evidence="6">Belongs to the SMP-30/CGR1 family.</text>
</comment>
<dbReference type="Gene3D" id="2.120.10.30">
    <property type="entry name" value="TolB, C-terminal domain"/>
    <property type="match status" value="1"/>
</dbReference>
<dbReference type="AlphaFoldDB" id="A0A9P0CXQ7"/>
<comment type="cofactor">
    <cofactor evidence="2">
        <name>Ca(2+)</name>
        <dbReference type="ChEBI" id="CHEBI:29108"/>
    </cofactor>
</comment>
<evidence type="ECO:0000256" key="11">
    <source>
        <dbReference type="ARBA" id="ARBA00022801"/>
    </source>
</evidence>
<feature type="binding site" evidence="15">
    <location>
        <position position="159"/>
    </location>
    <ligand>
        <name>a divalent metal cation</name>
        <dbReference type="ChEBI" id="CHEBI:60240"/>
    </ligand>
</feature>
<keyword evidence="18" id="KW-1185">Reference proteome</keyword>
<evidence type="ECO:0000256" key="7">
    <source>
        <dbReference type="ARBA" id="ARBA00013227"/>
    </source>
</evidence>
<keyword evidence="11" id="KW-0378">Hydrolase</keyword>
<feature type="binding site" evidence="15">
    <location>
        <position position="213"/>
    </location>
    <ligand>
        <name>a divalent metal cation</name>
        <dbReference type="ChEBI" id="CHEBI:60240"/>
    </ligand>
</feature>
<feature type="binding site" evidence="15">
    <location>
        <position position="108"/>
    </location>
    <ligand>
        <name>substrate</name>
    </ligand>
</feature>
<feature type="domain" description="SMP-30/Gluconolactonase/LRE-like region" evidence="16">
    <location>
        <begin position="14"/>
        <end position="274"/>
    </location>
</feature>
<evidence type="ECO:0000256" key="15">
    <source>
        <dbReference type="PIRSR" id="PIRSR605511-2"/>
    </source>
</evidence>
<comment type="cofactor">
    <cofactor evidence="15">
        <name>Zn(2+)</name>
        <dbReference type="ChEBI" id="CHEBI:29105"/>
    </cofactor>
    <text evidence="15">Binds 1 divalent metal cation per subunit.</text>
</comment>
<dbReference type="InterPro" id="IPR011042">
    <property type="entry name" value="6-blade_b-propeller_TolB-like"/>
</dbReference>
<feature type="active site" description="Proton donor/acceptor" evidence="14">
    <location>
        <position position="213"/>
    </location>
</feature>
<dbReference type="Pfam" id="PF08450">
    <property type="entry name" value="SGL"/>
    <property type="match status" value="1"/>
</dbReference>
<dbReference type="InterPro" id="IPR013658">
    <property type="entry name" value="SGL"/>
</dbReference>
<evidence type="ECO:0000259" key="16">
    <source>
        <dbReference type="Pfam" id="PF08450"/>
    </source>
</evidence>
<evidence type="ECO:0000256" key="12">
    <source>
        <dbReference type="ARBA" id="ARBA00022837"/>
    </source>
</evidence>
<evidence type="ECO:0000256" key="4">
    <source>
        <dbReference type="ARBA" id="ARBA00001946"/>
    </source>
</evidence>
<keyword evidence="9" id="KW-0963">Cytoplasm</keyword>
<evidence type="ECO:0000256" key="1">
    <source>
        <dbReference type="ARBA" id="ARBA00001589"/>
    </source>
</evidence>
<gene>
    <name evidence="17" type="ORF">PSYICH_LOCUS8466</name>
</gene>
<proteinExistence type="inferred from homology"/>
<keyword evidence="12" id="KW-0106">Calcium</keyword>
<dbReference type="OrthoDB" id="423498at2759"/>
<evidence type="ECO:0000313" key="17">
    <source>
        <dbReference type="EMBL" id="CAH1107710.1"/>
    </source>
</evidence>
<dbReference type="PANTHER" id="PTHR10907:SF66">
    <property type="entry name" value="MIP34848P1-RELATED"/>
    <property type="match status" value="1"/>
</dbReference>
<dbReference type="Proteomes" id="UP001153636">
    <property type="component" value="Chromosome 3"/>
</dbReference>
<name>A0A9P0CXQ7_9CUCU</name>
<evidence type="ECO:0000256" key="5">
    <source>
        <dbReference type="ARBA" id="ARBA00004496"/>
    </source>
</evidence>
<dbReference type="GO" id="GO:0005509">
    <property type="term" value="F:calcium ion binding"/>
    <property type="evidence" value="ECO:0007669"/>
    <property type="project" value="TreeGrafter"/>
</dbReference>
<evidence type="ECO:0000313" key="18">
    <source>
        <dbReference type="Proteomes" id="UP001153636"/>
    </source>
</evidence>
<evidence type="ECO:0000256" key="8">
    <source>
        <dbReference type="ARBA" id="ARBA00016808"/>
    </source>
</evidence>
<evidence type="ECO:0000256" key="13">
    <source>
        <dbReference type="ARBA" id="ARBA00032464"/>
    </source>
</evidence>
<evidence type="ECO:0000256" key="14">
    <source>
        <dbReference type="PIRSR" id="PIRSR605511-1"/>
    </source>
</evidence>